<organism evidence="2 3">
    <name type="scientific">Rhizorhabdus wittichii</name>
    <dbReference type="NCBI Taxonomy" id="160791"/>
    <lineage>
        <taxon>Bacteria</taxon>
        <taxon>Pseudomonadati</taxon>
        <taxon>Pseudomonadota</taxon>
        <taxon>Alphaproteobacteria</taxon>
        <taxon>Sphingomonadales</taxon>
        <taxon>Sphingomonadaceae</taxon>
        <taxon>Rhizorhabdus</taxon>
    </lineage>
</organism>
<feature type="compositionally biased region" description="Low complexity" evidence="1">
    <location>
        <begin position="369"/>
        <end position="378"/>
    </location>
</feature>
<reference evidence="2" key="2">
    <citation type="submission" date="2021-04" db="EMBL/GenBank/DDBJ databases">
        <title>Isolation and genomic analysis of the ibuprofen-degrading bacterium Sphingomonas strain MPO218.</title>
        <authorList>
            <person name="Aulestia M."/>
            <person name="Flores A."/>
            <person name="Mangas E.L."/>
            <person name="Perez-Pulido A.J."/>
            <person name="Santero E."/>
            <person name="Camacho E.M."/>
        </authorList>
    </citation>
    <scope>NUCLEOTIDE SEQUENCE</scope>
    <source>
        <strain evidence="2">MPO218</strain>
    </source>
</reference>
<dbReference type="AlphaFoldDB" id="A0A975HBX5"/>
<proteinExistence type="predicted"/>
<protein>
    <submittedName>
        <fullName evidence="2">DUF459 domain-containing protein</fullName>
    </submittedName>
</protein>
<reference evidence="2" key="1">
    <citation type="submission" date="2020-07" db="EMBL/GenBank/DDBJ databases">
        <authorList>
            <person name="Camacho E."/>
        </authorList>
    </citation>
    <scope>NUCLEOTIDE SEQUENCE</scope>
    <source>
        <strain evidence="2">MPO218</strain>
    </source>
</reference>
<accession>A0A975HBX5</accession>
<feature type="region of interest" description="Disordered" evidence="1">
    <location>
        <begin position="306"/>
        <end position="396"/>
    </location>
</feature>
<feature type="compositionally biased region" description="Pro residues" evidence="1">
    <location>
        <begin position="314"/>
        <end position="342"/>
    </location>
</feature>
<evidence type="ECO:0000313" key="2">
    <source>
        <dbReference type="EMBL" id="QTH19587.1"/>
    </source>
</evidence>
<feature type="compositionally biased region" description="Pro residues" evidence="1">
    <location>
        <begin position="354"/>
        <end position="368"/>
    </location>
</feature>
<sequence length="396" mass="41683">MKSALFLFDRTAVLFLGVAAGAAIGYAFGVRQQVEVPVAAPSELAVAGPEGAVPGAAPATAPDGKPAPVAPGQLPQPPVVAENRPIQPGIVNAIAAGRPVRVGVFGDSFGDGIWSALYNQLSRKAGYQVIKYSQQATGFTRYKTLNLEQHDRARLADAPVDVAVISFGANDMMGVADGGHVYALLTPNWKAAIARRVTSYVAMLRSQGAIVYWVGLPKMREAAYDADVVRMNAFYRDLMGRLGVAFIETAPYSVDADGRYAAYLPDPATGKPQLMRANDGIHMSMNGYVRITRGLAGRIRSYVDQARGQAGDGAPPPPAVAPAPLPTPLVVPPPVKPAPAPKAPRMEDPLADLPEPPKAAKAPPPEPAMAPAKGAPADLLPPEMRDEATRPDADRR</sequence>
<dbReference type="InterPro" id="IPR036514">
    <property type="entry name" value="SGNH_hydro_sf"/>
</dbReference>
<feature type="compositionally biased region" description="Basic and acidic residues" evidence="1">
    <location>
        <begin position="383"/>
        <end position="396"/>
    </location>
</feature>
<dbReference type="EMBL" id="CP059319">
    <property type="protein sequence ID" value="QTH19587.1"/>
    <property type="molecule type" value="Genomic_DNA"/>
</dbReference>
<dbReference type="Pfam" id="PF04311">
    <property type="entry name" value="DUF459"/>
    <property type="match status" value="1"/>
</dbReference>
<evidence type="ECO:0000256" key="1">
    <source>
        <dbReference type="SAM" id="MobiDB-lite"/>
    </source>
</evidence>
<evidence type="ECO:0000313" key="3">
    <source>
        <dbReference type="Proteomes" id="UP000664914"/>
    </source>
</evidence>
<dbReference type="InterPro" id="IPR007407">
    <property type="entry name" value="DUF459"/>
</dbReference>
<dbReference type="SUPFAM" id="SSF52266">
    <property type="entry name" value="SGNH hydrolase"/>
    <property type="match status" value="1"/>
</dbReference>
<dbReference type="RefSeq" id="WP_208631583.1">
    <property type="nucleotide sequence ID" value="NZ_CP059319.1"/>
</dbReference>
<dbReference type="GO" id="GO:0016788">
    <property type="term" value="F:hydrolase activity, acting on ester bonds"/>
    <property type="evidence" value="ECO:0007669"/>
    <property type="project" value="UniProtKB-ARBA"/>
</dbReference>
<gene>
    <name evidence="2" type="ORF">HRJ34_14485</name>
</gene>
<dbReference type="Proteomes" id="UP000664914">
    <property type="component" value="Chromosome"/>
</dbReference>
<name>A0A975HBX5_9SPHN</name>
<dbReference type="Gene3D" id="3.40.50.1110">
    <property type="entry name" value="SGNH hydrolase"/>
    <property type="match status" value="1"/>
</dbReference>